<evidence type="ECO:0000313" key="1">
    <source>
        <dbReference type="EMBL" id="KAK4018875.1"/>
    </source>
</evidence>
<reference evidence="1 2" key="1">
    <citation type="journal article" date="2023" name="Nucleic Acids Res.">
        <title>The hologenome of Daphnia magna reveals possible DNA methylation and microbiome-mediated evolution of the host genome.</title>
        <authorList>
            <person name="Chaturvedi A."/>
            <person name="Li X."/>
            <person name="Dhandapani V."/>
            <person name="Marshall H."/>
            <person name="Kissane S."/>
            <person name="Cuenca-Cambronero M."/>
            <person name="Asole G."/>
            <person name="Calvet F."/>
            <person name="Ruiz-Romero M."/>
            <person name="Marangio P."/>
            <person name="Guigo R."/>
            <person name="Rago D."/>
            <person name="Mirbahai L."/>
            <person name="Eastwood N."/>
            <person name="Colbourne J.K."/>
            <person name="Zhou J."/>
            <person name="Mallon E."/>
            <person name="Orsini L."/>
        </authorList>
    </citation>
    <scope>NUCLEOTIDE SEQUENCE [LARGE SCALE GENOMIC DNA]</scope>
    <source>
        <strain evidence="1">LRV0_1</strain>
    </source>
</reference>
<name>A0ABR0A146_9CRUS</name>
<dbReference type="Proteomes" id="UP001234178">
    <property type="component" value="Unassembled WGS sequence"/>
</dbReference>
<keyword evidence="2" id="KW-1185">Reference proteome</keyword>
<dbReference type="EMBL" id="JAOYFB010000036">
    <property type="protein sequence ID" value="KAK4018875.1"/>
    <property type="molecule type" value="Genomic_DNA"/>
</dbReference>
<proteinExistence type="predicted"/>
<comment type="caution">
    <text evidence="1">The sequence shown here is derived from an EMBL/GenBank/DDBJ whole genome shotgun (WGS) entry which is preliminary data.</text>
</comment>
<accession>A0ABR0A146</accession>
<protein>
    <submittedName>
        <fullName evidence="1">Uncharacterized protein</fullName>
    </submittedName>
</protein>
<organism evidence="1 2">
    <name type="scientific">Daphnia magna</name>
    <dbReference type="NCBI Taxonomy" id="35525"/>
    <lineage>
        <taxon>Eukaryota</taxon>
        <taxon>Metazoa</taxon>
        <taxon>Ecdysozoa</taxon>
        <taxon>Arthropoda</taxon>
        <taxon>Crustacea</taxon>
        <taxon>Branchiopoda</taxon>
        <taxon>Diplostraca</taxon>
        <taxon>Cladocera</taxon>
        <taxon>Anomopoda</taxon>
        <taxon>Daphniidae</taxon>
        <taxon>Daphnia</taxon>
    </lineage>
</organism>
<sequence>MQAERGSIINLQSYHGRSGRTRRHTLAFVAASCTVYGRYPLVCWYSPCEASIDLYTKGRNEMTAQLLRSKNGVLSVDWRKDRTQQGWLNTILFLPNLGLRVIETSYKSQAAISRKFEQDVPSLTRWVDSPPAVRR</sequence>
<gene>
    <name evidence="1" type="ORF">OUZ56_000915</name>
</gene>
<evidence type="ECO:0000313" key="2">
    <source>
        <dbReference type="Proteomes" id="UP001234178"/>
    </source>
</evidence>